<feature type="region of interest" description="Disordered" evidence="1">
    <location>
        <begin position="1"/>
        <end position="22"/>
    </location>
</feature>
<proteinExistence type="predicted"/>
<reference evidence="3" key="1">
    <citation type="journal article" date="2019" name="Int. J. Syst. Evol. Microbiol.">
        <title>The Global Catalogue of Microorganisms (GCM) 10K type strain sequencing project: providing services to taxonomists for standard genome sequencing and annotation.</title>
        <authorList>
            <consortium name="The Broad Institute Genomics Platform"/>
            <consortium name="The Broad Institute Genome Sequencing Center for Infectious Disease"/>
            <person name="Wu L."/>
            <person name="Ma J."/>
        </authorList>
    </citation>
    <scope>NUCLEOTIDE SEQUENCE [LARGE SCALE GENOMIC DNA]</scope>
    <source>
        <strain evidence="3">CCM 7403</strain>
    </source>
</reference>
<feature type="compositionally biased region" description="Low complexity" evidence="1">
    <location>
        <begin position="211"/>
        <end position="225"/>
    </location>
</feature>
<dbReference type="Gene3D" id="1.10.3210.10">
    <property type="entry name" value="Hypothetical protein af1432"/>
    <property type="match status" value="1"/>
</dbReference>
<dbReference type="InterPro" id="IPR009218">
    <property type="entry name" value="HD_phosphohydro"/>
</dbReference>
<sequence length="225" mass="24931">MSPDPTPDHTDDPSRDPVLDARWPWPERTDLRDALLRAYGEPRRGYHDLQHLREVLERLDELASHAAFDLATVQLAAWFHDAVHDADPDPEGRSADWADRALTAHPRRAEVVRLVLMTRDHDPAPGDAEAEALCDADLAILAAPAARYQEYVAGVRRDYASVPDGLFRLGRAEVLRTLLAHPTLFRTAYAREAWEARARANVQGELERLTAPSASDDAGPPDAAG</sequence>
<comment type="caution">
    <text evidence="2">The sequence shown here is derived from an EMBL/GenBank/DDBJ whole genome shotgun (WGS) entry which is preliminary data.</text>
</comment>
<accession>A0ABQ1Q9K5</accession>
<keyword evidence="3" id="KW-1185">Reference proteome</keyword>
<organism evidence="2 3">
    <name type="scientific">Nocardioides daphniae</name>
    <dbReference type="NCBI Taxonomy" id="402297"/>
    <lineage>
        <taxon>Bacteria</taxon>
        <taxon>Bacillati</taxon>
        <taxon>Actinomycetota</taxon>
        <taxon>Actinomycetes</taxon>
        <taxon>Propionibacteriales</taxon>
        <taxon>Nocardioidaceae</taxon>
        <taxon>Nocardioides</taxon>
    </lineage>
</organism>
<evidence type="ECO:0000256" key="1">
    <source>
        <dbReference type="SAM" id="MobiDB-lite"/>
    </source>
</evidence>
<feature type="region of interest" description="Disordered" evidence="1">
    <location>
        <begin position="206"/>
        <end position="225"/>
    </location>
</feature>
<dbReference type="RefSeq" id="WP_229721510.1">
    <property type="nucleotide sequence ID" value="NZ_BMCK01000002.1"/>
</dbReference>
<name>A0ABQ1Q9K5_9ACTN</name>
<dbReference type="PIRSF" id="PIRSF035170">
    <property type="entry name" value="HD_phosphohydro"/>
    <property type="match status" value="1"/>
</dbReference>
<evidence type="ECO:0008006" key="4">
    <source>
        <dbReference type="Google" id="ProtNLM"/>
    </source>
</evidence>
<gene>
    <name evidence="2" type="ORF">GCM10007231_19150</name>
</gene>
<evidence type="ECO:0000313" key="3">
    <source>
        <dbReference type="Proteomes" id="UP000630594"/>
    </source>
</evidence>
<dbReference type="PANTHER" id="PTHR21174:SF0">
    <property type="entry name" value="HD PHOSPHOHYDROLASE FAMILY PROTEIN-RELATED"/>
    <property type="match status" value="1"/>
</dbReference>
<dbReference type="Proteomes" id="UP000630594">
    <property type="component" value="Unassembled WGS sequence"/>
</dbReference>
<dbReference type="EMBL" id="BMCK01000002">
    <property type="protein sequence ID" value="GGD20109.1"/>
    <property type="molecule type" value="Genomic_DNA"/>
</dbReference>
<evidence type="ECO:0000313" key="2">
    <source>
        <dbReference type="EMBL" id="GGD20109.1"/>
    </source>
</evidence>
<dbReference type="PANTHER" id="PTHR21174">
    <property type="match status" value="1"/>
</dbReference>
<protein>
    <recommendedName>
        <fullName evidence="4">Metal-dependent phosphohydrolase</fullName>
    </recommendedName>
</protein>
<dbReference type="SUPFAM" id="SSF109604">
    <property type="entry name" value="HD-domain/PDEase-like"/>
    <property type="match status" value="1"/>
</dbReference>